<dbReference type="InterPro" id="IPR038750">
    <property type="entry name" value="YczE/YyaS-like"/>
</dbReference>
<evidence type="ECO:0000256" key="1">
    <source>
        <dbReference type="SAM" id="Phobius"/>
    </source>
</evidence>
<feature type="transmembrane region" description="Helical" evidence="1">
    <location>
        <begin position="75"/>
        <end position="93"/>
    </location>
</feature>
<evidence type="ECO:0008006" key="4">
    <source>
        <dbReference type="Google" id="ProtNLM"/>
    </source>
</evidence>
<dbReference type="Pfam" id="PF19700">
    <property type="entry name" value="DUF6198"/>
    <property type="match status" value="1"/>
</dbReference>
<organism evidence="2 3">
    <name type="scientific">Enterococcus florum</name>
    <dbReference type="NCBI Taxonomy" id="2480627"/>
    <lineage>
        <taxon>Bacteria</taxon>
        <taxon>Bacillati</taxon>
        <taxon>Bacillota</taxon>
        <taxon>Bacilli</taxon>
        <taxon>Lactobacillales</taxon>
        <taxon>Enterococcaceae</taxon>
        <taxon>Enterococcus</taxon>
    </lineage>
</organism>
<feature type="transmembrane region" description="Helical" evidence="1">
    <location>
        <begin position="113"/>
        <end position="136"/>
    </location>
</feature>
<proteinExistence type="predicted"/>
<reference evidence="3" key="1">
    <citation type="submission" date="2019-02" db="EMBL/GenBank/DDBJ databases">
        <title>Draft genome sequence of Enterococcus sp. Gos25-1.</title>
        <authorList>
            <person name="Tanaka N."/>
            <person name="Shiwa Y."/>
            <person name="Fujita N."/>
        </authorList>
    </citation>
    <scope>NUCLEOTIDE SEQUENCE [LARGE SCALE GENOMIC DNA]</scope>
    <source>
        <strain evidence="3">Gos25-1</strain>
    </source>
</reference>
<protein>
    <recommendedName>
        <fullName evidence="4">YitT family protein</fullName>
    </recommendedName>
</protein>
<evidence type="ECO:0000313" key="2">
    <source>
        <dbReference type="EMBL" id="GCF93509.1"/>
    </source>
</evidence>
<evidence type="ECO:0000313" key="3">
    <source>
        <dbReference type="Proteomes" id="UP000290567"/>
    </source>
</evidence>
<keyword evidence="3" id="KW-1185">Reference proteome</keyword>
<sequence>MIGKEKLVKQFTLAVAGTIFAAVGIRLIVLSGSGADAISTLVLGLMQHVPFQFGTLSMLFNILVLTAIYFYDRSLIGIGSIINGFGVGFVLNLMDAAEVLQTIPASMTYPSVILGTVIFGTGTAIYLLAHAGSAAYESLMIVIQRLTKRSVKVSRILLDGSFFLTGYLLGGTIGFGTVIVLLLTGPSLEIALNHLPRIPAFRTKAVNK</sequence>
<keyword evidence="1" id="KW-0472">Membrane</keyword>
<feature type="transmembrane region" description="Helical" evidence="1">
    <location>
        <begin position="156"/>
        <end position="183"/>
    </location>
</feature>
<name>A0A4V0WPD8_9ENTE</name>
<feature type="transmembrane region" description="Helical" evidence="1">
    <location>
        <begin position="12"/>
        <end position="29"/>
    </location>
</feature>
<accession>A0A4V0WPD8</accession>
<dbReference type="OrthoDB" id="154912at2"/>
<dbReference type="PANTHER" id="PTHR40078">
    <property type="entry name" value="INTEGRAL MEMBRANE PROTEIN-RELATED"/>
    <property type="match status" value="1"/>
</dbReference>
<gene>
    <name evidence="2" type="ORF">NRIC_14000</name>
</gene>
<keyword evidence="1" id="KW-0812">Transmembrane</keyword>
<dbReference type="EMBL" id="BJCC01000010">
    <property type="protein sequence ID" value="GCF93509.1"/>
    <property type="molecule type" value="Genomic_DNA"/>
</dbReference>
<dbReference type="PANTHER" id="PTHR40078:SF1">
    <property type="entry name" value="INTEGRAL MEMBRANE PROTEIN"/>
    <property type="match status" value="1"/>
</dbReference>
<comment type="caution">
    <text evidence="2">The sequence shown here is derived from an EMBL/GenBank/DDBJ whole genome shotgun (WGS) entry which is preliminary data.</text>
</comment>
<feature type="transmembrane region" description="Helical" evidence="1">
    <location>
        <begin position="49"/>
        <end position="70"/>
    </location>
</feature>
<dbReference type="AlphaFoldDB" id="A0A4V0WPD8"/>
<dbReference type="Proteomes" id="UP000290567">
    <property type="component" value="Unassembled WGS sequence"/>
</dbReference>
<dbReference type="RefSeq" id="WP_146621962.1">
    <property type="nucleotide sequence ID" value="NZ_BJCC01000010.1"/>
</dbReference>
<keyword evidence="1" id="KW-1133">Transmembrane helix</keyword>